<dbReference type="GO" id="GO:0016020">
    <property type="term" value="C:membrane"/>
    <property type="evidence" value="ECO:0007669"/>
    <property type="project" value="InterPro"/>
</dbReference>
<dbReference type="OMA" id="CTIRWSE"/>
<dbReference type="Pfam" id="PF01554">
    <property type="entry name" value="MatE"/>
    <property type="match status" value="1"/>
</dbReference>
<feature type="transmembrane region" description="Helical" evidence="2">
    <location>
        <begin position="191"/>
        <end position="208"/>
    </location>
</feature>
<comment type="similarity">
    <text evidence="1">Belongs to the multi antimicrobial extrusion (MATE) (TC 2.A.66.1) family.</text>
</comment>
<dbReference type="InterPro" id="IPR002528">
    <property type="entry name" value="MATE_fam"/>
</dbReference>
<dbReference type="GO" id="GO:0042910">
    <property type="term" value="F:xenobiotic transmembrane transporter activity"/>
    <property type="evidence" value="ECO:0007669"/>
    <property type="project" value="InterPro"/>
</dbReference>
<feature type="chain" id="PRO_5018545178" description="Solute carrier family 47 member 4" evidence="3">
    <location>
        <begin position="24"/>
        <end position="220"/>
    </location>
</feature>
<organism evidence="4 5">
    <name type="scientific">Amphilophus citrinellus</name>
    <name type="common">Midas cichlid</name>
    <name type="synonym">Cichlasoma citrinellum</name>
    <dbReference type="NCBI Taxonomy" id="61819"/>
    <lineage>
        <taxon>Eukaryota</taxon>
        <taxon>Metazoa</taxon>
        <taxon>Chordata</taxon>
        <taxon>Craniata</taxon>
        <taxon>Vertebrata</taxon>
        <taxon>Euteleostomi</taxon>
        <taxon>Actinopterygii</taxon>
        <taxon>Neopterygii</taxon>
        <taxon>Teleostei</taxon>
        <taxon>Neoteleostei</taxon>
        <taxon>Acanthomorphata</taxon>
        <taxon>Ovalentaria</taxon>
        <taxon>Cichlomorphae</taxon>
        <taxon>Cichliformes</taxon>
        <taxon>Cichlidae</taxon>
        <taxon>New World cichlids</taxon>
        <taxon>Cichlasomatinae</taxon>
        <taxon>Heroini</taxon>
        <taxon>Amphilophus</taxon>
    </lineage>
</organism>
<dbReference type="AlphaFoldDB" id="A0A3Q0QU04"/>
<evidence type="ECO:0000256" key="3">
    <source>
        <dbReference type="SAM" id="SignalP"/>
    </source>
</evidence>
<keyword evidence="5" id="KW-1185">Reference proteome</keyword>
<evidence type="ECO:0000313" key="4">
    <source>
        <dbReference type="Ensembl" id="ENSACIP00000001802.1"/>
    </source>
</evidence>
<reference evidence="4" key="1">
    <citation type="submission" date="2025-08" db="UniProtKB">
        <authorList>
            <consortium name="Ensembl"/>
        </authorList>
    </citation>
    <scope>IDENTIFICATION</scope>
</reference>
<evidence type="ECO:0000256" key="2">
    <source>
        <dbReference type="SAM" id="Phobius"/>
    </source>
</evidence>
<protein>
    <recommendedName>
        <fullName evidence="6">Solute carrier family 47 member 4</fullName>
    </recommendedName>
</protein>
<keyword evidence="2" id="KW-1133">Transmembrane helix</keyword>
<keyword evidence="2" id="KW-0472">Membrane</keyword>
<sequence>AIFAQYRLHFFSMLSLSTTGCVSAPAAGCLPAKPSWSTECLQEWGSYMKLAIPSALMTCFEWWIWELGGFFAGLLGEVDLAAQHVLDEIGSIIYMVPLGIHAAACVRVGNALGAGDTTRALVSCRVALVLAGIKIHDIYLKIKIYVNDKKKLTCICNVSIGVLFFDALLCVCSGILVGCGMQKIAAISNLAGYYCIGLPVGIALMFAAELKLLGNAFIPQ</sequence>
<dbReference type="STRING" id="61819.ENSACIP00000001802"/>
<proteinExistence type="inferred from homology"/>
<keyword evidence="3" id="KW-0732">Signal</keyword>
<dbReference type="GO" id="GO:0015297">
    <property type="term" value="F:antiporter activity"/>
    <property type="evidence" value="ECO:0007669"/>
    <property type="project" value="InterPro"/>
</dbReference>
<evidence type="ECO:0000256" key="1">
    <source>
        <dbReference type="ARBA" id="ARBA00010199"/>
    </source>
</evidence>
<evidence type="ECO:0000313" key="5">
    <source>
        <dbReference type="Proteomes" id="UP000261340"/>
    </source>
</evidence>
<dbReference type="GeneTree" id="ENSGT00940000163922"/>
<dbReference type="PANTHER" id="PTHR11206">
    <property type="entry name" value="MULTIDRUG RESISTANCE PROTEIN"/>
    <property type="match status" value="1"/>
</dbReference>
<evidence type="ECO:0008006" key="6">
    <source>
        <dbReference type="Google" id="ProtNLM"/>
    </source>
</evidence>
<feature type="signal peptide" evidence="3">
    <location>
        <begin position="1"/>
        <end position="23"/>
    </location>
</feature>
<keyword evidence="2" id="KW-0812">Transmembrane</keyword>
<dbReference type="Proteomes" id="UP000261340">
    <property type="component" value="Unplaced"/>
</dbReference>
<reference evidence="4" key="2">
    <citation type="submission" date="2025-09" db="UniProtKB">
        <authorList>
            <consortium name="Ensembl"/>
        </authorList>
    </citation>
    <scope>IDENTIFICATION</scope>
</reference>
<accession>A0A3Q0QU04</accession>
<feature type="transmembrane region" description="Helical" evidence="2">
    <location>
        <begin position="158"/>
        <end position="179"/>
    </location>
</feature>
<name>A0A3Q0QU04_AMPCI</name>
<dbReference type="Ensembl" id="ENSACIT00000001878.1">
    <property type="protein sequence ID" value="ENSACIP00000001802.1"/>
    <property type="gene ID" value="ENSACIG00000001472.1"/>
</dbReference>